<keyword evidence="5" id="KW-0934">Plastid</keyword>
<evidence type="ECO:0000256" key="2">
    <source>
        <dbReference type="HAMAP-Rule" id="MF_01370"/>
    </source>
</evidence>
<dbReference type="Gene3D" id="2.40.30.220">
    <property type="entry name" value="Photosystem II Psb28"/>
    <property type="match status" value="1"/>
</dbReference>
<dbReference type="PANTHER" id="PTHR30401">
    <property type="entry name" value="TRNA 2-SELENOURIDINE SYNTHASE"/>
    <property type="match status" value="1"/>
</dbReference>
<dbReference type="Pfam" id="PF03912">
    <property type="entry name" value="Psb28"/>
    <property type="match status" value="1"/>
</dbReference>
<dbReference type="InterPro" id="IPR005610">
    <property type="entry name" value="PSII_Psb28_class-1"/>
</dbReference>
<dbReference type="PANTHER" id="PTHR30401:SF0">
    <property type="entry name" value="TRNA 2-SELENOURIDINE SYNTHASE"/>
    <property type="match status" value="1"/>
</dbReference>
<evidence type="ECO:0000313" key="6">
    <source>
        <dbReference type="EMBL" id="BBL86014.1"/>
    </source>
</evidence>
<comment type="subunit">
    <text evidence="2">Part of the photosystem II complex.</text>
</comment>
<gene>
    <name evidence="6" type="primary">MYN1_Chr_198</name>
    <name evidence="2" type="synonym">psb28</name>
    <name evidence="5" type="ORF">PFK_239</name>
    <name evidence="6" type="ORF">PMYN1_Chma202</name>
</gene>
<dbReference type="Pfam" id="PF00581">
    <property type="entry name" value="Rhodanese"/>
    <property type="match status" value="1"/>
</dbReference>
<evidence type="ECO:0000313" key="5">
    <source>
        <dbReference type="EMBL" id="AQX44801.1"/>
    </source>
</evidence>
<dbReference type="GO" id="GO:0002098">
    <property type="term" value="P:tRNA wobble uridine modification"/>
    <property type="evidence" value="ECO:0007669"/>
    <property type="project" value="InterPro"/>
</dbReference>
<dbReference type="SMART" id="SM00450">
    <property type="entry name" value="RHOD"/>
    <property type="match status" value="1"/>
</dbReference>
<keyword evidence="2 3" id="KW-0604">Photosystem II</keyword>
<comment type="similarity">
    <text evidence="2 3">Belongs to the Psb28 family.</text>
</comment>
<dbReference type="AlphaFoldDB" id="A0A1S6YHL1"/>
<organism evidence="5">
    <name type="scientific">Paulinella micropora</name>
    <dbReference type="NCBI Taxonomy" id="1928728"/>
    <lineage>
        <taxon>Eukaryota</taxon>
        <taxon>Sar</taxon>
        <taxon>Rhizaria</taxon>
        <taxon>Cercozoa</taxon>
        <taxon>Imbricatea</taxon>
        <taxon>Silicofilosea</taxon>
        <taxon>Euglyphida</taxon>
        <taxon>Paulinellidae</taxon>
        <taxon>Paulinella</taxon>
    </lineage>
</organism>
<feature type="domain" description="Rhodanese" evidence="4">
    <location>
        <begin position="12"/>
        <end position="139"/>
    </location>
</feature>
<dbReference type="EMBL" id="LC490351">
    <property type="protein sequence ID" value="BBL86014.1"/>
    <property type="molecule type" value="Genomic_DNA"/>
</dbReference>
<reference evidence="6 7" key="2">
    <citation type="submission" date="2019-06" db="EMBL/GenBank/DDBJ databases">
        <title>A hidden player of endosymbiotic evolution: DNA virus triggered massive gene transfer.</title>
        <authorList>
            <person name="Matsuo M."/>
            <person name="Katahata A."/>
            <person name="Tachikawa M."/>
            <person name="Minakuchi Y."/>
            <person name="Noguchi H."/>
            <person name="Toyoda A."/>
            <person name="Fujiyama A."/>
            <person name="Suzuki Y."/>
            <person name="Satoh S."/>
            <person name="Nakayama T."/>
            <person name="Kamikawa R."/>
            <person name="Nomura M."/>
            <person name="Inagaki Y."/>
            <person name="Ishida K."/>
            <person name="Obokata J."/>
        </authorList>
    </citation>
    <scope>NUCLEOTIDE SEQUENCE [LARGE SCALE GENOMIC DNA]</scope>
    <source>
        <strain evidence="6 7">MYN1</strain>
    </source>
</reference>
<evidence type="ECO:0000256" key="1">
    <source>
        <dbReference type="ARBA" id="ARBA00023266"/>
    </source>
</evidence>
<proteinExistence type="inferred from homology"/>
<keyword evidence="2" id="KW-0793">Thylakoid</keyword>
<dbReference type="InterPro" id="IPR058840">
    <property type="entry name" value="AAA_SelU"/>
</dbReference>
<dbReference type="NCBIfam" id="TIGR03047">
    <property type="entry name" value="PS_II_psb28"/>
    <property type="match status" value="1"/>
</dbReference>
<dbReference type="Gene3D" id="3.40.250.10">
    <property type="entry name" value="Rhodanese-like domain"/>
    <property type="match status" value="1"/>
</dbReference>
<dbReference type="GO" id="GO:0009523">
    <property type="term" value="C:photosystem II"/>
    <property type="evidence" value="ECO:0007669"/>
    <property type="project" value="UniProtKB-KW"/>
</dbReference>
<dbReference type="SUPFAM" id="SSF52821">
    <property type="entry name" value="Rhodanese/Cell cycle control phosphatase"/>
    <property type="match status" value="1"/>
</dbReference>
<geneLocation type="plastid" evidence="5"/>
<dbReference type="GO" id="GO:0042651">
    <property type="term" value="C:thylakoid membrane"/>
    <property type="evidence" value="ECO:0007669"/>
    <property type="project" value="UniProtKB-UniRule"/>
</dbReference>
<dbReference type="InterPro" id="IPR001763">
    <property type="entry name" value="Rhodanese-like_dom"/>
</dbReference>
<keyword evidence="7" id="KW-1185">Reference proteome</keyword>
<keyword evidence="2 3" id="KW-0602">Photosynthesis</keyword>
<reference evidence="5" key="1">
    <citation type="journal article" date="2017" name="Protist">
        <title>Diversity of the Photosynthetic Paulinella Species, with the Description of Paulinella micropora sp. nov. and the Chromatophore Genome Sequence for strain KR01.</title>
        <authorList>
            <person name="Lhee D."/>
            <person name="Yang E.C."/>
            <person name="Kim J.I."/>
            <person name="Nakayama T."/>
            <person name="Zuccarello G."/>
            <person name="Andersen R.A."/>
            <person name="Yoon H.S."/>
        </authorList>
    </citation>
    <scope>NUCLEOTIDE SEQUENCE</scope>
    <source>
        <strain evidence="5">FK01</strain>
    </source>
</reference>
<accession>A0A1S6YHL1</accession>
<comment type="subcellular location">
    <subcellularLocation>
        <location evidence="2">Cellular thylakoid membrane</location>
        <topology evidence="2">Peripheral membrane protein</topology>
        <orientation evidence="2">Cytoplasmic side</orientation>
    </subcellularLocation>
</comment>
<evidence type="ECO:0000259" key="4">
    <source>
        <dbReference type="PROSITE" id="PS50206"/>
    </source>
</evidence>
<dbReference type="Proteomes" id="UP000503178">
    <property type="component" value="Chromatophore Pltd"/>
</dbReference>
<dbReference type="Pfam" id="PF26341">
    <property type="entry name" value="AAA_SelU"/>
    <property type="match status" value="1"/>
</dbReference>
<dbReference type="InterPro" id="IPR036873">
    <property type="entry name" value="Rhodanese-like_dom_sf"/>
</dbReference>
<dbReference type="InterPro" id="IPR038676">
    <property type="entry name" value="Psb28_c1_sf"/>
</dbReference>
<keyword evidence="1" id="KW-0711">Selenium</keyword>
<protein>
    <recommendedName>
        <fullName evidence="2 3">Photosystem II reaction center Psb28 protein</fullName>
    </recommendedName>
    <alternativeName>
        <fullName evidence="2">Photosystem II 13 kDa protein</fullName>
    </alternativeName>
    <alternativeName>
        <fullName evidence="2">Photosystem II reaction center W protein</fullName>
    </alternativeName>
</protein>
<dbReference type="NCBIfam" id="NF008750">
    <property type="entry name" value="PRK11784.1-2"/>
    <property type="match status" value="1"/>
</dbReference>
<dbReference type="EMBL" id="KY124271">
    <property type="protein sequence ID" value="AQX44801.1"/>
    <property type="molecule type" value="Genomic_DNA"/>
</dbReference>
<name>A0A1S6YHL1_9EUKA</name>
<evidence type="ECO:0000313" key="7">
    <source>
        <dbReference type="Proteomes" id="UP000503178"/>
    </source>
</evidence>
<dbReference type="PROSITE" id="PS50206">
    <property type="entry name" value="RHODANESE_3"/>
    <property type="match status" value="1"/>
</dbReference>
<dbReference type="HAMAP" id="MF_01370">
    <property type="entry name" value="PSII_Psb28"/>
    <property type="match status" value="1"/>
</dbReference>
<dbReference type="InterPro" id="IPR017582">
    <property type="entry name" value="SelU"/>
</dbReference>
<dbReference type="CDD" id="cd01520">
    <property type="entry name" value="RHOD_YbbB"/>
    <property type="match status" value="1"/>
</dbReference>
<sequence length="487" mass="55316">MLMKRCQIEEFLNMNTVIIDVRTPSEYNQGHWPGALNLPIFTDKERVEIGTIYKKQGSDTAIQLGLKIVEPKLDSIVKQIEIWNGRRCNYLLSGNQTIRIYCWRGGMRSSSMAWLVGILGYTGIVLQGGYKTFRYWVLSQFRLSWPLHLIGGRTGTGKTDLLLAFESHGKYILDLEGLAQHRGSSFGNIGLPAQPSTEHYENLLSMHLYDASIARTIWLEGESTQIGTCRIPIALWKQMQKANLLEIQRPVNYRIRQLMMTYGPFTRSKLKEATSRISRRLGPKRTQLAFEAINEGCLIDTCLQILDYYDHCYDFELKRSPQRQSLDLGQQTAKQAVQELIKHGVLTSNDRGRHLCVGTLRSDFGSEPMAAIQFFRGVDETVLPDIRVTRSRDGRTGQATFRFEKPVALAPETLVDITGMFMIDEEGELVTREVKASFVNGKPSALEATYTWKSESDFERFMRFAQRYADSNGLGYSGKNDSPSSND</sequence>
<keyword evidence="2" id="KW-0472">Membrane</keyword>
<dbReference type="GO" id="GO:0043828">
    <property type="term" value="F:tRNA 2-selenouridine synthase activity"/>
    <property type="evidence" value="ECO:0007669"/>
    <property type="project" value="InterPro"/>
</dbReference>
<evidence type="ECO:0000256" key="3">
    <source>
        <dbReference type="RuleBase" id="RU003509"/>
    </source>
</evidence>
<dbReference type="GO" id="GO:0015979">
    <property type="term" value="P:photosynthesis"/>
    <property type="evidence" value="ECO:0007669"/>
    <property type="project" value="UniProtKB-UniRule"/>
</dbReference>
<dbReference type="NCBIfam" id="TIGR03167">
    <property type="entry name" value="tRNA_sel_U_synt"/>
    <property type="match status" value="1"/>
</dbReference>